<keyword evidence="6 7" id="KW-0961">Cell wall biogenesis/degradation</keyword>
<dbReference type="AlphaFoldDB" id="A0A386UPH7"/>
<keyword evidence="9" id="KW-0732">Signal</keyword>
<feature type="domain" description="L,D-TPase catalytic" evidence="10">
    <location>
        <begin position="247"/>
        <end position="381"/>
    </location>
</feature>
<dbReference type="Gene3D" id="2.40.440.10">
    <property type="entry name" value="L,D-transpeptidase catalytic domain-like"/>
    <property type="match status" value="1"/>
</dbReference>
<dbReference type="Gene3D" id="1.10.101.10">
    <property type="entry name" value="PGBD-like superfamily/PGBD"/>
    <property type="match status" value="1"/>
</dbReference>
<dbReference type="GO" id="GO:0071972">
    <property type="term" value="F:peptidoglycan L,D-transpeptidase activity"/>
    <property type="evidence" value="ECO:0007669"/>
    <property type="project" value="TreeGrafter"/>
</dbReference>
<dbReference type="InterPro" id="IPR036365">
    <property type="entry name" value="PGBD-like_sf"/>
</dbReference>
<feature type="chain" id="PRO_5017198482" evidence="9">
    <location>
        <begin position="28"/>
        <end position="545"/>
    </location>
</feature>
<dbReference type="InterPro" id="IPR050979">
    <property type="entry name" value="LD-transpeptidase"/>
</dbReference>
<evidence type="ECO:0000256" key="5">
    <source>
        <dbReference type="ARBA" id="ARBA00022984"/>
    </source>
</evidence>
<dbReference type="GO" id="GO:0016740">
    <property type="term" value="F:transferase activity"/>
    <property type="evidence" value="ECO:0007669"/>
    <property type="project" value="UniProtKB-KW"/>
</dbReference>
<feature type="region of interest" description="Disordered" evidence="8">
    <location>
        <begin position="57"/>
        <end position="79"/>
    </location>
</feature>
<evidence type="ECO:0000256" key="4">
    <source>
        <dbReference type="ARBA" id="ARBA00022960"/>
    </source>
</evidence>
<dbReference type="InterPro" id="IPR038063">
    <property type="entry name" value="Transpep_catalytic_dom"/>
</dbReference>
<keyword evidence="3" id="KW-0808">Transferase</keyword>
<evidence type="ECO:0000256" key="3">
    <source>
        <dbReference type="ARBA" id="ARBA00022679"/>
    </source>
</evidence>
<dbReference type="Pfam" id="PF01471">
    <property type="entry name" value="PG_binding_1"/>
    <property type="match status" value="1"/>
</dbReference>
<dbReference type="InterPro" id="IPR036366">
    <property type="entry name" value="PGBDSf"/>
</dbReference>
<comment type="similarity">
    <text evidence="2">Belongs to the YkuD family.</text>
</comment>
<evidence type="ECO:0000256" key="1">
    <source>
        <dbReference type="ARBA" id="ARBA00004752"/>
    </source>
</evidence>
<evidence type="ECO:0000256" key="9">
    <source>
        <dbReference type="SAM" id="SignalP"/>
    </source>
</evidence>
<evidence type="ECO:0000313" key="12">
    <source>
        <dbReference type="Proteomes" id="UP000272010"/>
    </source>
</evidence>
<gene>
    <name evidence="11" type="ORF">PY32053_02616</name>
</gene>
<dbReference type="GO" id="GO:0005576">
    <property type="term" value="C:extracellular region"/>
    <property type="evidence" value="ECO:0007669"/>
    <property type="project" value="TreeGrafter"/>
</dbReference>
<dbReference type="PROSITE" id="PS52029">
    <property type="entry name" value="LD_TPASE"/>
    <property type="match status" value="1"/>
</dbReference>
<dbReference type="GO" id="GO:0018104">
    <property type="term" value="P:peptidoglycan-protein cross-linking"/>
    <property type="evidence" value="ECO:0007669"/>
    <property type="project" value="TreeGrafter"/>
</dbReference>
<evidence type="ECO:0000256" key="2">
    <source>
        <dbReference type="ARBA" id="ARBA00005992"/>
    </source>
</evidence>
<keyword evidence="4 7" id="KW-0133">Cell shape</keyword>
<name>A0A386UPH7_9RHOB</name>
<dbReference type="CDD" id="cd16913">
    <property type="entry name" value="YkuD_like"/>
    <property type="match status" value="1"/>
</dbReference>
<feature type="compositionally biased region" description="Low complexity" evidence="8">
    <location>
        <begin position="486"/>
        <end position="499"/>
    </location>
</feature>
<feature type="active site" description="Proton donor/acceptor" evidence="7">
    <location>
        <position position="340"/>
    </location>
</feature>
<dbReference type="PANTHER" id="PTHR30582">
    <property type="entry name" value="L,D-TRANSPEPTIDASE"/>
    <property type="match status" value="1"/>
</dbReference>
<dbReference type="GO" id="GO:0071555">
    <property type="term" value="P:cell wall organization"/>
    <property type="evidence" value="ECO:0007669"/>
    <property type="project" value="UniProtKB-UniRule"/>
</dbReference>
<organism evidence="11 12">
    <name type="scientific">Paracoccus yeei</name>
    <dbReference type="NCBI Taxonomy" id="147645"/>
    <lineage>
        <taxon>Bacteria</taxon>
        <taxon>Pseudomonadati</taxon>
        <taxon>Pseudomonadota</taxon>
        <taxon>Alphaproteobacteria</taxon>
        <taxon>Rhodobacterales</taxon>
        <taxon>Paracoccaceae</taxon>
        <taxon>Paracoccus</taxon>
    </lineage>
</organism>
<dbReference type="InterPro" id="IPR005490">
    <property type="entry name" value="LD_TPept_cat_dom"/>
</dbReference>
<evidence type="ECO:0000256" key="6">
    <source>
        <dbReference type="ARBA" id="ARBA00023316"/>
    </source>
</evidence>
<feature type="compositionally biased region" description="Low complexity" evidence="8">
    <location>
        <begin position="525"/>
        <end position="539"/>
    </location>
</feature>
<dbReference type="GO" id="GO:0008360">
    <property type="term" value="P:regulation of cell shape"/>
    <property type="evidence" value="ECO:0007669"/>
    <property type="project" value="UniProtKB-UniRule"/>
</dbReference>
<feature type="compositionally biased region" description="Low complexity" evidence="8">
    <location>
        <begin position="456"/>
        <end position="472"/>
    </location>
</feature>
<feature type="active site" description="Nucleophile" evidence="7">
    <location>
        <position position="356"/>
    </location>
</feature>
<dbReference type="SUPFAM" id="SSF47090">
    <property type="entry name" value="PGBD-like"/>
    <property type="match status" value="1"/>
</dbReference>
<dbReference type="EMBL" id="CP031078">
    <property type="protein sequence ID" value="AYF02209.1"/>
    <property type="molecule type" value="Genomic_DNA"/>
</dbReference>
<sequence>MFHSTLAGAAMRLTLLAATMLPAAAVAQQPMMLLESNPPPRPPARAAAVTATLPAQTAATPAPPATAIGTTPAGTAKPGPLASISAAEIETATYTGGDLPPGQSALTAKVQILLDRSGISPGVVDGWRGGMSESAIKAFQRRAGLPMTGRMDFAVWDLLHGFAAEPLTSAYTITPEDAEGLVDRIPTDYAEKAAMTSQGYTSVLEKLGERFHMDEKFLAKLNPGMAFRPGETISVTMPAKPIRATVTRIIVDKQTRRVAAYDARGNLIADYPATVGSSDTPSPHGTHVVNAVALNPTYTYNPQRNFKQGDNDRVLIVPPGPNAPVGNVWIDLSEPTYGIHGTPTPSQLFVNQSHGCVRLTNWDAWELAHMVKAKVTTVEFLDPGVSIADVTGTTPAPDAATVLATSVLAATRPPMRSAGVLARAAASALPATAVPATGAVAAAAAIPDPAEPVPTAPADLAPAAADAAAEPAVPAPAAPADPAPSPGAVGLSEALARAEALADEMIARQAPQTAPEEPEYPSDAPVPARVLPPATAAPATPAPAR</sequence>
<dbReference type="PANTHER" id="PTHR30582:SF30">
    <property type="entry name" value="BLR4375 PROTEIN"/>
    <property type="match status" value="1"/>
</dbReference>
<proteinExistence type="inferred from homology"/>
<comment type="pathway">
    <text evidence="1 7">Cell wall biogenesis; peptidoglycan biosynthesis.</text>
</comment>
<keyword evidence="5 7" id="KW-0573">Peptidoglycan synthesis</keyword>
<dbReference type="InterPro" id="IPR002477">
    <property type="entry name" value="Peptidoglycan-bd-like"/>
</dbReference>
<evidence type="ECO:0000256" key="7">
    <source>
        <dbReference type="PROSITE-ProRule" id="PRU01373"/>
    </source>
</evidence>
<feature type="region of interest" description="Disordered" evidence="8">
    <location>
        <begin position="453"/>
        <end position="545"/>
    </location>
</feature>
<dbReference type="UniPathway" id="UPA00219"/>
<feature type="compositionally biased region" description="Pro residues" evidence="8">
    <location>
        <begin position="473"/>
        <end position="485"/>
    </location>
</feature>
<evidence type="ECO:0000313" key="11">
    <source>
        <dbReference type="EMBL" id="AYF02209.1"/>
    </source>
</evidence>
<evidence type="ECO:0000256" key="8">
    <source>
        <dbReference type="SAM" id="MobiDB-lite"/>
    </source>
</evidence>
<dbReference type="Pfam" id="PF03734">
    <property type="entry name" value="YkuD"/>
    <property type="match status" value="1"/>
</dbReference>
<reference evidence="12" key="1">
    <citation type="submission" date="2018-07" db="EMBL/GenBank/DDBJ databases">
        <title>Genome Structure of the Opportunistic Pathogen Paracoccus yeei (Alphaproteobacteria) and Identification of Putative Virulence Factors.</title>
        <authorList>
            <person name="Lasek R."/>
            <person name="Szuplewska M."/>
            <person name="Mitura M."/>
            <person name="Decewicz P."/>
            <person name="Chmielowska C."/>
            <person name="Pawlot A."/>
            <person name="Sentkowska D."/>
            <person name="Czarnecki J."/>
            <person name="Bartosik D."/>
        </authorList>
    </citation>
    <scope>NUCLEOTIDE SEQUENCE [LARGE SCALE GENOMIC DNA]</scope>
    <source>
        <strain evidence="12">CCUG 32053</strain>
    </source>
</reference>
<feature type="signal peptide" evidence="9">
    <location>
        <begin position="1"/>
        <end position="27"/>
    </location>
</feature>
<dbReference type="RefSeq" id="WP_233577659.1">
    <property type="nucleotide sequence ID" value="NZ_CP031078.1"/>
</dbReference>
<dbReference type="Proteomes" id="UP000272010">
    <property type="component" value="Chromosome"/>
</dbReference>
<protein>
    <submittedName>
        <fullName evidence="11">Murein L,D-transpeptidase</fullName>
    </submittedName>
</protein>
<accession>A0A386UPH7</accession>
<dbReference type="SUPFAM" id="SSF141523">
    <property type="entry name" value="L,D-transpeptidase catalytic domain-like"/>
    <property type="match status" value="1"/>
</dbReference>
<evidence type="ECO:0000259" key="10">
    <source>
        <dbReference type="PROSITE" id="PS52029"/>
    </source>
</evidence>